<feature type="region of interest" description="Disordered" evidence="1">
    <location>
        <begin position="1"/>
        <end position="38"/>
    </location>
</feature>
<dbReference type="NCBIfam" id="TIGR01965">
    <property type="entry name" value="VCBS_repeat"/>
    <property type="match status" value="28"/>
</dbReference>
<accession>A0A3P1SNE6</accession>
<feature type="domain" description="Cadherin" evidence="2">
    <location>
        <begin position="912"/>
        <end position="1000"/>
    </location>
</feature>
<dbReference type="GO" id="GO:0016020">
    <property type="term" value="C:membrane"/>
    <property type="evidence" value="ECO:0007669"/>
    <property type="project" value="InterPro"/>
</dbReference>
<feature type="domain" description="Cadherin" evidence="2">
    <location>
        <begin position="2146"/>
        <end position="2236"/>
    </location>
</feature>
<feature type="domain" description="Cadherin" evidence="2">
    <location>
        <begin position="603"/>
        <end position="691"/>
    </location>
</feature>
<dbReference type="PROSITE" id="PS50268">
    <property type="entry name" value="CADHERIN_2"/>
    <property type="match status" value="28"/>
</dbReference>
<feature type="domain" description="Cadherin" evidence="2">
    <location>
        <begin position="2354"/>
        <end position="2442"/>
    </location>
</feature>
<evidence type="ECO:0000259" key="2">
    <source>
        <dbReference type="PROSITE" id="PS50268"/>
    </source>
</evidence>
<feature type="domain" description="Cadherin" evidence="2">
    <location>
        <begin position="1839"/>
        <end position="1927"/>
    </location>
</feature>
<feature type="domain" description="Cadherin" evidence="2">
    <location>
        <begin position="1633"/>
        <end position="1721"/>
    </location>
</feature>
<dbReference type="GO" id="GO:0005509">
    <property type="term" value="F:calcium ion binding"/>
    <property type="evidence" value="ECO:0007669"/>
    <property type="project" value="InterPro"/>
</dbReference>
<reference evidence="3 4" key="1">
    <citation type="submission" date="2018-11" db="EMBL/GenBank/DDBJ databases">
        <title>The draft genome sequence of Amphritea balenae JAMM 1525T.</title>
        <authorList>
            <person name="Fang Z."/>
            <person name="Zhang Y."/>
            <person name="Han X."/>
        </authorList>
    </citation>
    <scope>NUCLEOTIDE SEQUENCE [LARGE SCALE GENOMIC DNA]</scope>
    <source>
        <strain evidence="3 4">JAMM 1525</strain>
    </source>
</reference>
<feature type="domain" description="Cadherin" evidence="2">
    <location>
        <begin position="2249"/>
        <end position="2339"/>
    </location>
</feature>
<feature type="domain" description="Cadherin" evidence="2">
    <location>
        <begin position="2869"/>
        <end position="2957"/>
    </location>
</feature>
<protein>
    <recommendedName>
        <fullName evidence="2">Cadherin domain-containing protein</fullName>
    </recommendedName>
</protein>
<feature type="domain" description="Cadherin" evidence="2">
    <location>
        <begin position="1425"/>
        <end position="1515"/>
    </location>
</feature>
<dbReference type="InterPro" id="IPR010221">
    <property type="entry name" value="VCBS_dom"/>
</dbReference>
<feature type="domain" description="Cadherin" evidence="2">
    <location>
        <begin position="1530"/>
        <end position="1618"/>
    </location>
</feature>
<feature type="domain" description="Cadherin" evidence="2">
    <location>
        <begin position="3073"/>
        <end position="3163"/>
    </location>
</feature>
<feature type="domain" description="Cadherin" evidence="2">
    <location>
        <begin position="2455"/>
        <end position="2545"/>
    </location>
</feature>
<dbReference type="InterPro" id="IPR002126">
    <property type="entry name" value="Cadherin-like_dom"/>
</dbReference>
<dbReference type="GO" id="GO:0007156">
    <property type="term" value="P:homophilic cell adhesion via plasma membrane adhesion molecules"/>
    <property type="evidence" value="ECO:0007669"/>
    <property type="project" value="InterPro"/>
</dbReference>
<feature type="domain" description="Cadherin" evidence="2">
    <location>
        <begin position="2663"/>
        <end position="2751"/>
    </location>
</feature>
<feature type="domain" description="Cadherin" evidence="2">
    <location>
        <begin position="2972"/>
        <end position="3060"/>
    </location>
</feature>
<dbReference type="CDD" id="cd11304">
    <property type="entry name" value="Cadherin_repeat"/>
    <property type="match status" value="1"/>
</dbReference>
<feature type="domain" description="Cadherin" evidence="2">
    <location>
        <begin position="704"/>
        <end position="794"/>
    </location>
</feature>
<feature type="domain" description="Cadherin" evidence="2">
    <location>
        <begin position="809"/>
        <end position="897"/>
    </location>
</feature>
<dbReference type="InterPro" id="IPR040853">
    <property type="entry name" value="RapA2_cadherin-like"/>
</dbReference>
<evidence type="ECO:0000313" key="4">
    <source>
        <dbReference type="Proteomes" id="UP000267535"/>
    </source>
</evidence>
<keyword evidence="4" id="KW-1185">Reference proteome</keyword>
<dbReference type="Pfam" id="PF17803">
    <property type="entry name" value="Cadherin_4"/>
    <property type="match status" value="28"/>
</dbReference>
<dbReference type="EMBL" id="RQXV01000007">
    <property type="protein sequence ID" value="RRC98678.1"/>
    <property type="molecule type" value="Genomic_DNA"/>
</dbReference>
<feature type="domain" description="Cadherin" evidence="2">
    <location>
        <begin position="498"/>
        <end position="588"/>
    </location>
</feature>
<dbReference type="SMART" id="SM00736">
    <property type="entry name" value="CADG"/>
    <property type="match status" value="27"/>
</dbReference>
<proteinExistence type="predicted"/>
<feature type="domain" description="Cadherin" evidence="2">
    <location>
        <begin position="182"/>
        <end position="280"/>
    </location>
</feature>
<gene>
    <name evidence="3" type="ORF">EHS89_13815</name>
</gene>
<feature type="compositionally biased region" description="Basic and acidic residues" evidence="1">
    <location>
        <begin position="11"/>
        <end position="26"/>
    </location>
</feature>
<dbReference type="SMART" id="SM00089">
    <property type="entry name" value="PKD"/>
    <property type="match status" value="27"/>
</dbReference>
<dbReference type="Gene3D" id="2.60.40.10">
    <property type="entry name" value="Immunoglobulins"/>
    <property type="match status" value="27"/>
</dbReference>
<feature type="domain" description="Cadherin" evidence="2">
    <location>
        <begin position="2764"/>
        <end position="2854"/>
    </location>
</feature>
<dbReference type="InterPro" id="IPR015919">
    <property type="entry name" value="Cadherin-like_sf"/>
</dbReference>
<feature type="domain" description="Cadherin" evidence="2">
    <location>
        <begin position="1736"/>
        <end position="1824"/>
    </location>
</feature>
<evidence type="ECO:0000256" key="1">
    <source>
        <dbReference type="SAM" id="MobiDB-lite"/>
    </source>
</evidence>
<dbReference type="Gene3D" id="2.60.40.60">
    <property type="entry name" value="Cadherins"/>
    <property type="match status" value="1"/>
</dbReference>
<feature type="domain" description="Cadherin" evidence="2">
    <location>
        <begin position="1221"/>
        <end position="1309"/>
    </location>
</feature>
<dbReference type="InterPro" id="IPR006644">
    <property type="entry name" value="Cadg"/>
</dbReference>
<sequence length="3209" mass="321727">MADKQNFSTDSVRDKATEDLFNRDATAHINPNRRMSEDIHGRDDLSPEELFKQNIQGRIDHGLDDKLLPELESEGFEFVVNDQLLSAIESDGVLPEGTVIATLSVPVEGADFSFQLSDSQFAIVGDQLVLSSNLLPQVGELFALQVSVSSNTTDFSLDVPLSVNFDGLAELVEESFNFVPTDIELSNTTLDEDAQGGDFVANLIAVDSDNVDGFEFELTGVGAELFEIQGHQLIVKEGSEFDFETLAQHSVEVTVTDPAGNSYTEVVTIDLNDINETPVLSDAAISVTEGGDIAGGALEAEDPDFADQLSFMVADGFTLPPGFELAADGDYSFDPTNSAYDHLAIGDSQILAIPIKVVDSGGLESSAEIVITISGSNDGPVADADVIAVTDEGDQAISGQLVASDVDDAASLNFSVTGGADLPAGFTLESDGSYSFNPADDAYQSMDAGDTQVLTIPVTVTDDQGATDTQQIQVTVTGTNDAPVAGADVTASVDEGDSAISGQLTASDVDDAASLSFSVTGGADLPAGFTLESDGSYSFNPADAAYESMDAGDTQVLTIPVTVTDEQGATDTQQIQVTVTGTNDAPVAGADVTASVDEGDAAISGQLSASDVDDSASLSFSVTGGADLPAGFTLESDGSYSFNPSDDAYQSMDAGDTQVLTIPVTVTDDQGATDTQQIQVTVTGTNDAPVAGADVTASVDEGDSAISGQLSASDVDDAASLSFSVTGGADLPAGFTLESDGSYSFNPADDAYQSMDASDTQVLTIPVTVTDEQGATDTQQIQVTVTGTNDAPVAGADVTASVDEGDAAISGQLTASDVDDAASLSFSVTGGADLPAGFTLESDGSYSFNPADDAYQSMDAGDTQVLTIPVTVTDEQGATDTQQIQVTVTGTNDAPVAGADVTASVDEGDAAISGQLTASDVDDAASLSFSVTGGADLPAGFTLESDGSYSFNPADDAYQSMDAGDTQVLTIPVTVTDDQGATDTQQIQVTVTGTNDAPVAGADVTASVDEGDAAISGQLSASDVDDAASLSFSVTGGADLPAGFTLESDGSYSFNPADDAYQSMDAGDTQVLTIPVTVTDDQGATDTQQIQVTVTGTNDAPVAGADVTASVDEGDAAISGQLTASDVDDAASLSFSVTGGADLPAGFTLESDGSYSFNPADAAYESMDAGDTQVLTIPVTVTDDQGATDTQQIQVTVTGTNDAPVAGADVTASVDEGDAAISGQLSASDVDDAASLSFSVTGGADLPAGFTLESDGSYSFNPADDAYQSMDAGDTQVLTIPVTVTDDQGATDTQQIQVTVTGTNDAPVAGADVTASVDEGDAAISGQLSASDVDDAASLSFSVTGGADLPAGFTLESDGSYSFNPADDAYQSMDAGDTQVLTIPVTVTDEQGATDTQQIQVTVTGTNDAPVAGADVTASVDEGDTAISGQLAASDVDDAASLSFSVTGGADLPAGFTLESDGSYSFNPADDAYQSMDAGDTQVLTIPVTVTDDQGATDTQQIQVTVTGTNDAPVAGADVTASVDEGDAAISGQLTASDVDDAASLSFSVTGGADLPAGFTLESDGSYSFNPADDAYQSMDASDTQVLTIPVTVTDEQGATDTQQIQVTVTGTNDAPVAGADVTASVDEGDAAISGQLTASDVDDAASLSFSVTGGADLPAGFTLESDGSYSFNPADDAYQSMDAGDTQVLTIPVTVTDEQGATDTQQIQVTVTGTNDAPVAGADVTASVDEGDAAISGQLTASDVDDAASLSFSVTGGADLPAGFTLESDGSYSFNPADDAYQSMDAGDTQVLTIPVTVTDDQGATDTQQIQVTVTGTNDAPVAGANVTASVDEGDAAIYGQLTASDVDDAASLSFSVTGGADLPAGFTLESDGSYSFNPADDAYQSMDAGDTQVLTIPVTVTDDQGATDTQQIQVTVTGTNDAPVAGADVTASVDEGDAAISGQLSASDVDDAASLSFSVTGGADLPAGFTLESDGSYSFNPADDAYQSMDAGDTQVLTIPVTVTDEQGATDTQQVQVTVTGTNDAPVAGADVTASVDEGDAAISGQLSASDVDDAASLSFSVTGGADLPAGFTLESDGSYSFNPADDAYQSMDAGDTQVLTIPVTVTDDQGATDTQQIQVTVTGTNDAPVAGADVTASVDEGDTAISGQLSASDVDDAASLSFSVTGGADLPAGFTLESDGSYSFNPADDAYQSMDAGDTQVLTIPVTVTDDQGATDTQQIQVTVTGTNDAPVAGADVTASVDEGDTAISGQLSASDVDDAASLSFSVTGGADLPAGFTLESDGSYSFNPADAAYESMDAGDTQVLTIPVTVTDEQGATDTQQIQVTVTGTNDAPVAGADVTASVDEGDATISGQLTASDVDDAASLSFSVTGGADLPAGFTLESDGSYSFNPADDAYQSMDAGDTQVLTIPVTVTDDQGATDTQQIQVTVTGTNDAPVAGADVTASVDEGDTAISGQLSASDVDDAASLSFSVTGGADLPAGFTLESDGSYSFNPADAAYESMDAGDTQVLTIPVTVTDEQGATDTQQIQVTVTGTNDAPVAGADVTASVDEGDATISGQLTASDVDDAASLSFSVTGGADLPAGFTLESDGSYSFNPAGAAYESMDAGDTQVLTIPVTVTDEQGATDTQQIQVTVTGTNDAPVAGADVTASVDEGDATISGQLSASDVDDAASLSFSVTGGADLPAGFTLESDGSYSFNPADDAYQSMDAGDTQVLTIPVTVTDDQGATDTQQIQVTVTGTNDAPVAGADVTASVDEGDTAISGQLSASDVDDAASLSFSVTGGADLPAGFTLESDGSYSFNPADDAYQSMDAGDTQVLTIPVTITDDQGATDTQQIQVTVTGTNDAPVAGADVTASVDEGDAAISGQLSASDVDDAASLSFSVTGGADLPAGFTLESDGSYSFNPADDAYQSMDAGDTQVLTIPVTVTDEQGATDTQQIQVTVTGTNDAPVAGADVTASVDEGDAAISGQLSASDVDDAASLSFSVTGGADLPAGFTLESDGSYSFNPADAAYESMDAGDTQVLTIPVTVTDEQGATDTQQIQVTVTGTNDAPVAGADVTASVDEGDTAIFGQLTASDVDDAASLSFSVTGGADLPAGFTLESDGSYSFNPADDAYQSMDAGDTQVLTIPVTVTDEQGATDTQQIQVTVTGTNDAPVAGADVTASVDEGDAAISGQLTASDVDDAASLSFSVTDGADLPAGFTL</sequence>
<dbReference type="SMART" id="SM00112">
    <property type="entry name" value="CA"/>
    <property type="match status" value="28"/>
</dbReference>
<organism evidence="3 4">
    <name type="scientific">Amphritea balenae</name>
    <dbReference type="NCBI Taxonomy" id="452629"/>
    <lineage>
        <taxon>Bacteria</taxon>
        <taxon>Pseudomonadati</taxon>
        <taxon>Pseudomonadota</taxon>
        <taxon>Gammaproteobacteria</taxon>
        <taxon>Oceanospirillales</taxon>
        <taxon>Oceanospirillaceae</taxon>
        <taxon>Amphritea</taxon>
    </lineage>
</organism>
<feature type="compositionally biased region" description="Polar residues" evidence="1">
    <location>
        <begin position="1"/>
        <end position="10"/>
    </location>
</feature>
<evidence type="ECO:0000313" key="3">
    <source>
        <dbReference type="EMBL" id="RRC98678.1"/>
    </source>
</evidence>
<feature type="domain" description="Cadherin" evidence="2">
    <location>
        <begin position="397"/>
        <end position="485"/>
    </location>
</feature>
<feature type="domain" description="Cadherin" evidence="2">
    <location>
        <begin position="1118"/>
        <end position="1206"/>
    </location>
</feature>
<dbReference type="SUPFAM" id="SSF49313">
    <property type="entry name" value="Cadherin-like"/>
    <property type="match status" value="1"/>
</dbReference>
<feature type="domain" description="Cadherin" evidence="2">
    <location>
        <begin position="2560"/>
        <end position="2648"/>
    </location>
</feature>
<dbReference type="InterPro" id="IPR013783">
    <property type="entry name" value="Ig-like_fold"/>
</dbReference>
<dbReference type="RefSeq" id="WP_211340343.1">
    <property type="nucleotide sequence ID" value="NZ_RQXV01000007.1"/>
</dbReference>
<name>A0A3P1SNE6_9GAMM</name>
<dbReference type="InterPro" id="IPR022409">
    <property type="entry name" value="PKD/Chitinase_dom"/>
</dbReference>
<comment type="caution">
    <text evidence="3">The sequence shown here is derived from an EMBL/GenBank/DDBJ whole genome shotgun (WGS) entry which is preliminary data.</text>
</comment>
<feature type="non-terminal residue" evidence="3">
    <location>
        <position position="3209"/>
    </location>
</feature>
<dbReference type="Proteomes" id="UP000267535">
    <property type="component" value="Unassembled WGS sequence"/>
</dbReference>
<feature type="domain" description="Cadherin" evidence="2">
    <location>
        <begin position="2045"/>
        <end position="2133"/>
    </location>
</feature>
<feature type="domain" description="Cadherin" evidence="2">
    <location>
        <begin position="1942"/>
        <end position="2030"/>
    </location>
</feature>
<feature type="domain" description="Cadherin" evidence="2">
    <location>
        <begin position="1015"/>
        <end position="1103"/>
    </location>
</feature>
<feature type="domain" description="Cadherin" evidence="2">
    <location>
        <begin position="1324"/>
        <end position="1412"/>
    </location>
</feature>